<dbReference type="SUPFAM" id="SSF52540">
    <property type="entry name" value="P-loop containing nucleoside triphosphate hydrolases"/>
    <property type="match status" value="1"/>
</dbReference>
<dbReference type="PANTHER" id="PTHR23117:SF13">
    <property type="entry name" value="GUANYLATE KINASE"/>
    <property type="match status" value="1"/>
</dbReference>
<dbReference type="GO" id="GO:0005829">
    <property type="term" value="C:cytosol"/>
    <property type="evidence" value="ECO:0007669"/>
    <property type="project" value="TreeGrafter"/>
</dbReference>
<organism evidence="5 6">
    <name type="scientific">Reticulomyxa filosa</name>
    <dbReference type="NCBI Taxonomy" id="46433"/>
    <lineage>
        <taxon>Eukaryota</taxon>
        <taxon>Sar</taxon>
        <taxon>Rhizaria</taxon>
        <taxon>Retaria</taxon>
        <taxon>Foraminifera</taxon>
        <taxon>Monothalamids</taxon>
        <taxon>Reticulomyxidae</taxon>
        <taxon>Reticulomyxa</taxon>
    </lineage>
</organism>
<evidence type="ECO:0000313" key="6">
    <source>
        <dbReference type="Proteomes" id="UP000023152"/>
    </source>
</evidence>
<dbReference type="InterPro" id="IPR008145">
    <property type="entry name" value="GK/Ca_channel_bsu"/>
</dbReference>
<evidence type="ECO:0000256" key="2">
    <source>
        <dbReference type="ARBA" id="ARBA00022679"/>
    </source>
</evidence>
<dbReference type="InterPro" id="IPR027417">
    <property type="entry name" value="P-loop_NTPase"/>
</dbReference>
<comment type="caution">
    <text evidence="5">The sequence shown here is derived from an EMBL/GenBank/DDBJ whole genome shotgun (WGS) entry which is preliminary data.</text>
</comment>
<keyword evidence="6" id="KW-1185">Reference proteome</keyword>
<dbReference type="InterPro" id="IPR020590">
    <property type="entry name" value="Guanylate_kinase_CS"/>
</dbReference>
<dbReference type="PROSITE" id="PS50052">
    <property type="entry name" value="GUANYLATE_KINASE_2"/>
    <property type="match status" value="1"/>
</dbReference>
<dbReference type="Pfam" id="PF00625">
    <property type="entry name" value="Guanylate_kin"/>
    <property type="match status" value="1"/>
</dbReference>
<dbReference type="PANTHER" id="PTHR23117">
    <property type="entry name" value="GUANYLATE KINASE-RELATED"/>
    <property type="match status" value="1"/>
</dbReference>
<dbReference type="GO" id="GO:0004385">
    <property type="term" value="F:GMP kinase activity"/>
    <property type="evidence" value="ECO:0007669"/>
    <property type="project" value="TreeGrafter"/>
</dbReference>
<evidence type="ECO:0000259" key="4">
    <source>
        <dbReference type="PROSITE" id="PS50052"/>
    </source>
</evidence>
<reference evidence="5 6" key="1">
    <citation type="journal article" date="2013" name="Curr. Biol.">
        <title>The Genome of the Foraminiferan Reticulomyxa filosa.</title>
        <authorList>
            <person name="Glockner G."/>
            <person name="Hulsmann N."/>
            <person name="Schleicher M."/>
            <person name="Noegel A.A."/>
            <person name="Eichinger L."/>
            <person name="Gallinger C."/>
            <person name="Pawlowski J."/>
            <person name="Sierra R."/>
            <person name="Euteneuer U."/>
            <person name="Pillet L."/>
            <person name="Moustafa A."/>
            <person name="Platzer M."/>
            <person name="Groth M."/>
            <person name="Szafranski K."/>
            <person name="Schliwa M."/>
        </authorList>
    </citation>
    <scope>NUCLEOTIDE SEQUENCE [LARGE SCALE GENOMIC DNA]</scope>
</reference>
<dbReference type="OMA" id="NFITHEV"/>
<dbReference type="Gene3D" id="3.40.50.300">
    <property type="entry name" value="P-loop containing nucleotide triphosphate hydrolases"/>
    <property type="match status" value="2"/>
</dbReference>
<dbReference type="Proteomes" id="UP000023152">
    <property type="component" value="Unassembled WGS sequence"/>
</dbReference>
<dbReference type="CDD" id="cd00071">
    <property type="entry name" value="GMPK"/>
    <property type="match status" value="1"/>
</dbReference>
<name>X6MDJ4_RETFI</name>
<sequence length="211" mass="24592">MYPDSWHLLFDEPRSKKAERRKKEQKDETYEKEVKVVVVCGPSGVGKGTLLKNLKERFPNDIRSTISHTTRQPRTGEVNGKEYHFISKEKFENMLNANEFLEHAQVHGEYYGTSNLSLFTIASNDQIALLEIDYVFITMSGGIEKLKDRLKGRGTETNEQVQRRMKTAEKELTFFQENPTFFDKVIINDDFEKSSQEFVETFTTWFPTLKS</sequence>
<feature type="domain" description="Guanylate kinase-like" evidence="4">
    <location>
        <begin position="34"/>
        <end position="203"/>
    </location>
</feature>
<keyword evidence="2" id="KW-0808">Transferase</keyword>
<dbReference type="AlphaFoldDB" id="X6MDJ4"/>
<dbReference type="OrthoDB" id="6334211at2759"/>
<keyword evidence="3 5" id="KW-0418">Kinase</keyword>
<accession>X6MDJ4</accession>
<dbReference type="EMBL" id="ASPP01021874">
    <property type="protein sequence ID" value="ETO11939.1"/>
    <property type="molecule type" value="Genomic_DNA"/>
</dbReference>
<dbReference type="InterPro" id="IPR008144">
    <property type="entry name" value="Guanylate_kin-like_dom"/>
</dbReference>
<protein>
    <submittedName>
        <fullName evidence="5">Guanylate kinase family protein</fullName>
    </submittedName>
</protein>
<comment type="similarity">
    <text evidence="1">Belongs to the guanylate kinase family.</text>
</comment>
<evidence type="ECO:0000256" key="1">
    <source>
        <dbReference type="ARBA" id="ARBA00005790"/>
    </source>
</evidence>
<dbReference type="PROSITE" id="PS00856">
    <property type="entry name" value="GUANYLATE_KINASE_1"/>
    <property type="match status" value="1"/>
</dbReference>
<proteinExistence type="inferred from homology"/>
<evidence type="ECO:0000256" key="3">
    <source>
        <dbReference type="ARBA" id="ARBA00022777"/>
    </source>
</evidence>
<evidence type="ECO:0000313" key="5">
    <source>
        <dbReference type="EMBL" id="ETO11939.1"/>
    </source>
</evidence>
<gene>
    <name evidence="5" type="ORF">RFI_25436</name>
</gene>
<dbReference type="SMART" id="SM00072">
    <property type="entry name" value="GuKc"/>
    <property type="match status" value="1"/>
</dbReference>
<dbReference type="Gene3D" id="3.30.63.10">
    <property type="entry name" value="Guanylate Kinase phosphate binding domain"/>
    <property type="match status" value="1"/>
</dbReference>